<dbReference type="AlphaFoldDB" id="A0A378JPF2"/>
<dbReference type="RefSeq" id="WP_115331741.1">
    <property type="nucleotide sequence ID" value="NZ_CAAAHP010000012.1"/>
</dbReference>
<dbReference type="InterPro" id="IPR021266">
    <property type="entry name" value="Kdo_hydroxlase"/>
</dbReference>
<evidence type="ECO:0000313" key="2">
    <source>
        <dbReference type="Proteomes" id="UP000254794"/>
    </source>
</evidence>
<proteinExistence type="predicted"/>
<organism evidence="1 2">
    <name type="scientific">Legionella busanensis</name>
    <dbReference type="NCBI Taxonomy" id="190655"/>
    <lineage>
        <taxon>Bacteria</taxon>
        <taxon>Pseudomonadati</taxon>
        <taxon>Pseudomonadota</taxon>
        <taxon>Gammaproteobacteria</taxon>
        <taxon>Legionellales</taxon>
        <taxon>Legionellaceae</taxon>
        <taxon>Legionella</taxon>
    </lineage>
</organism>
<accession>A0A378JPF2</accession>
<gene>
    <name evidence="1" type="ORF">NCTC13316_02267</name>
</gene>
<dbReference type="Proteomes" id="UP000254794">
    <property type="component" value="Unassembled WGS sequence"/>
</dbReference>
<keyword evidence="2" id="KW-1185">Reference proteome</keyword>
<protein>
    <submittedName>
        <fullName evidence="1">Protein of uncharacterized function (DUF2843)</fullName>
    </submittedName>
</protein>
<reference evidence="1 2" key="1">
    <citation type="submission" date="2018-06" db="EMBL/GenBank/DDBJ databases">
        <authorList>
            <consortium name="Pathogen Informatics"/>
            <person name="Doyle S."/>
        </authorList>
    </citation>
    <scope>NUCLEOTIDE SEQUENCE [LARGE SCALE GENOMIC DNA]</scope>
    <source>
        <strain evidence="1 2">NCTC13316</strain>
    </source>
</reference>
<dbReference type="Pfam" id="PF11004">
    <property type="entry name" value="Kdo_hydroxy"/>
    <property type="match status" value="1"/>
</dbReference>
<evidence type="ECO:0000313" key="1">
    <source>
        <dbReference type="EMBL" id="STX52163.1"/>
    </source>
</evidence>
<name>A0A378JPF2_9GAMM</name>
<dbReference type="EMBL" id="UGOD01000001">
    <property type="protein sequence ID" value="STX52163.1"/>
    <property type="molecule type" value="Genomic_DNA"/>
</dbReference>
<sequence>MDEQLYTIPITDLNQISNTNQQTSLQALETGKVIYFPTYFFDFSSVNNLLTETILDGKRKNISFDYRTKNLSGVKKQGPSSFKLKTELREFMQQYATFARVLVNTLLPQYRAHLQWGRTSYRPAQILGRSTSKRKDDTRLHVDSFASTPVNGLRILRVFCNINPFGEPRVWHLGEPFEQVMQRFAKQIPNYRASTAKLLKLIKATKTLRSAYDHYQLQLHDRMKLDESYQQTVKKTSFDFAAQSTWLVFTDHVSHAALSGQFLLEQTFYLPVLAMAKPDLSPLKYWEREKSAQLATL</sequence>
<dbReference type="OrthoDB" id="21302at2"/>